<feature type="compositionally biased region" description="Polar residues" evidence="1">
    <location>
        <begin position="485"/>
        <end position="498"/>
    </location>
</feature>
<feature type="region of interest" description="Disordered" evidence="1">
    <location>
        <begin position="2171"/>
        <end position="2204"/>
    </location>
</feature>
<dbReference type="PANTHER" id="PTHR21646">
    <property type="entry name" value="UBIQUITIN CARBOXYL-TERMINAL HYDROLASE"/>
    <property type="match status" value="1"/>
</dbReference>
<dbReference type="EC" id="3.4.19.12" evidence="4"/>
<dbReference type="SMART" id="SM00695">
    <property type="entry name" value="DUSP"/>
    <property type="match status" value="1"/>
</dbReference>
<dbReference type="EMBL" id="JATAAI010000015">
    <property type="protein sequence ID" value="KAK1740758.1"/>
    <property type="molecule type" value="Genomic_DNA"/>
</dbReference>
<feature type="region of interest" description="Disordered" evidence="1">
    <location>
        <begin position="438"/>
        <end position="498"/>
    </location>
</feature>
<feature type="compositionally biased region" description="Low complexity" evidence="1">
    <location>
        <begin position="345"/>
        <end position="354"/>
    </location>
</feature>
<dbReference type="Gene3D" id="2.30.30.140">
    <property type="match status" value="2"/>
</dbReference>
<organism evidence="4 5">
    <name type="scientific">Skeletonema marinoi</name>
    <dbReference type="NCBI Taxonomy" id="267567"/>
    <lineage>
        <taxon>Eukaryota</taxon>
        <taxon>Sar</taxon>
        <taxon>Stramenopiles</taxon>
        <taxon>Ochrophyta</taxon>
        <taxon>Bacillariophyta</taxon>
        <taxon>Coscinodiscophyceae</taxon>
        <taxon>Thalassiosirophycidae</taxon>
        <taxon>Thalassiosirales</taxon>
        <taxon>Skeletonemataceae</taxon>
        <taxon>Skeletonema</taxon>
        <taxon>Skeletonema marinoi-dohrnii complex</taxon>
    </lineage>
</organism>
<proteinExistence type="predicted"/>
<evidence type="ECO:0000259" key="2">
    <source>
        <dbReference type="PROSITE" id="PS50235"/>
    </source>
</evidence>
<feature type="compositionally biased region" description="Basic and acidic residues" evidence="1">
    <location>
        <begin position="1201"/>
        <end position="1213"/>
    </location>
</feature>
<feature type="domain" description="DUSP" evidence="3">
    <location>
        <begin position="799"/>
        <end position="930"/>
    </location>
</feature>
<feature type="region of interest" description="Disordered" evidence="1">
    <location>
        <begin position="1190"/>
        <end position="1213"/>
    </location>
</feature>
<keyword evidence="4" id="KW-0378">Hydrolase</keyword>
<dbReference type="SUPFAM" id="SSF54001">
    <property type="entry name" value="Cysteine proteinases"/>
    <property type="match status" value="1"/>
</dbReference>
<feature type="region of interest" description="Disordered" evidence="1">
    <location>
        <begin position="1262"/>
        <end position="1281"/>
    </location>
</feature>
<feature type="region of interest" description="Disordered" evidence="1">
    <location>
        <begin position="215"/>
        <end position="285"/>
    </location>
</feature>
<dbReference type="PROSITE" id="PS50235">
    <property type="entry name" value="USP_3"/>
    <property type="match status" value="1"/>
</dbReference>
<feature type="compositionally biased region" description="Low complexity" evidence="1">
    <location>
        <begin position="1660"/>
        <end position="1669"/>
    </location>
</feature>
<dbReference type="InterPro" id="IPR038765">
    <property type="entry name" value="Papain-like_cys_pep_sf"/>
</dbReference>
<comment type="caution">
    <text evidence="4">The sequence shown here is derived from an EMBL/GenBank/DDBJ whole genome shotgun (WGS) entry which is preliminary data.</text>
</comment>
<feature type="region of interest" description="Disordered" evidence="1">
    <location>
        <begin position="344"/>
        <end position="377"/>
    </location>
</feature>
<protein>
    <submittedName>
        <fullName evidence="4">Ubiquitin carboxyl-terminal hydrolase</fullName>
        <ecNumber evidence="4">3.4.19.12</ecNumber>
    </submittedName>
</protein>
<dbReference type="Pfam" id="PF00443">
    <property type="entry name" value="UCH"/>
    <property type="match status" value="1"/>
</dbReference>
<dbReference type="InterPro" id="IPR006615">
    <property type="entry name" value="Pept_C19_DUSP"/>
</dbReference>
<feature type="domain" description="USP" evidence="2">
    <location>
        <begin position="1300"/>
        <end position="2243"/>
    </location>
</feature>
<feature type="compositionally biased region" description="Polar residues" evidence="1">
    <location>
        <begin position="79"/>
        <end position="101"/>
    </location>
</feature>
<feature type="compositionally biased region" description="Basic and acidic residues" evidence="1">
    <location>
        <begin position="1632"/>
        <end position="1647"/>
    </location>
</feature>
<reference evidence="4" key="1">
    <citation type="submission" date="2023-06" db="EMBL/GenBank/DDBJ databases">
        <title>Survivors Of The Sea: Transcriptome response of Skeletonema marinoi to long-term dormancy.</title>
        <authorList>
            <person name="Pinder M.I.M."/>
            <person name="Kourtchenko O."/>
            <person name="Robertson E.K."/>
            <person name="Larsson T."/>
            <person name="Maumus F."/>
            <person name="Osuna-Cruz C.M."/>
            <person name="Vancaester E."/>
            <person name="Stenow R."/>
            <person name="Vandepoele K."/>
            <person name="Ploug H."/>
            <person name="Bruchert V."/>
            <person name="Godhe A."/>
            <person name="Topel M."/>
        </authorList>
    </citation>
    <scope>NUCLEOTIDE SEQUENCE</scope>
    <source>
        <strain evidence="4">R05AC</strain>
    </source>
</reference>
<feature type="region of interest" description="Disordered" evidence="1">
    <location>
        <begin position="1631"/>
        <end position="1672"/>
    </location>
</feature>
<dbReference type="PANTHER" id="PTHR21646:SF46">
    <property type="entry name" value="UBIQUITIN CARBOXYL-TERMINAL HYDROLASE"/>
    <property type="match status" value="1"/>
</dbReference>
<feature type="compositionally biased region" description="Low complexity" evidence="1">
    <location>
        <begin position="455"/>
        <end position="467"/>
    </location>
</feature>
<dbReference type="GO" id="GO:0016579">
    <property type="term" value="P:protein deubiquitination"/>
    <property type="evidence" value="ECO:0007669"/>
    <property type="project" value="InterPro"/>
</dbReference>
<dbReference type="InterPro" id="IPR050185">
    <property type="entry name" value="Ub_carboxyl-term_hydrolase"/>
</dbReference>
<dbReference type="Gene3D" id="3.90.70.10">
    <property type="entry name" value="Cysteine proteinases"/>
    <property type="match status" value="2"/>
</dbReference>
<dbReference type="PROSITE" id="PS51283">
    <property type="entry name" value="DUSP"/>
    <property type="match status" value="1"/>
</dbReference>
<dbReference type="InterPro" id="IPR035927">
    <property type="entry name" value="DUSP-like_sf"/>
</dbReference>
<dbReference type="InterPro" id="IPR028889">
    <property type="entry name" value="USP"/>
</dbReference>
<dbReference type="SUPFAM" id="SSF143791">
    <property type="entry name" value="DUSP-like"/>
    <property type="match status" value="1"/>
</dbReference>
<dbReference type="SUPFAM" id="SSF54160">
    <property type="entry name" value="Chromo domain-like"/>
    <property type="match status" value="1"/>
</dbReference>
<dbReference type="GO" id="GO:0004843">
    <property type="term" value="F:cysteine-type deubiquitinase activity"/>
    <property type="evidence" value="ECO:0007669"/>
    <property type="project" value="UniProtKB-EC"/>
</dbReference>
<dbReference type="InterPro" id="IPR016197">
    <property type="entry name" value="Chromo-like_dom_sf"/>
</dbReference>
<name>A0AAD9DCJ1_9STRA</name>
<evidence type="ECO:0000259" key="3">
    <source>
        <dbReference type="PROSITE" id="PS51283"/>
    </source>
</evidence>
<sequence>MGGCKSKPMPSTTSKGPFQPQQHEQQQQRKSDTSSQHLMDQLGTDIDMLPSAATSTVKTNKSSSASSSAAVSSSSTSTYQQPPKQMRRTNNNWQDATSTTAKPAPISNRAVFAPTTSSRPPPTTTLKVQKLQQSSSSSSLPSSNNNTTTNTTTKTIIDPHWSELFTLLHPHLLDPEDITSTLDATISKMINHLSPVEVSFIRRRVKQSIRAIVYNSEGNDGSGSSGISGHGGSSSHGGSAGGGTRSSLTKKMGRLLGKEGSSGDKYSSSSSLYNNNGDSSDASHHVHPALLEDSNATVSTEGRIKVSKLIYQKERLIDITIMRKIFEGGDKCLRDMQLLIKSGRRSNNNNGVSSKTSASPLRQQHQYGGDEDGSFTLEDSGRQQQYESLDKIDIYGSAYLLLIYMSETRWDYVTDIARHSAKRAGLTLDVNQLALQEAEREKKADGKKRKENGRRSNNNQQQQQRQSPLLNGSGVSIPPLAPSPLTKSPSEVYNNPDLTTNEPGGVHFTSLCYLVALALRGTRRQKLNLLFHLLLPPKELDALLSTHPAGGLPTWLLEVDEDVIFSYDSLAYYYTYEGVMLPAEGHGLIGRNSKKSSGGSSSSGGGKKKLCVDATSVVEILATILSGSAGSTTTVGEKETYGIRRLSDVMDSEGWRFAGDVSSPKQCQNVSDLLSQEIGGGNESNLLSSKNEKKSLKGFIDKCNRVTNGSSTSGHTLWSMRDFVTWADVAIDETVLDKVMRNLFGTGIVPNAKLEHTLVTQRWINWNMQDEFENVDTTRNSDDAVSPKTRFHKRIANDESHHSQESTNTNNWDSVWGGIGGTDGKGGLGHGVLYCIEKSWWDDWVAYTGWKAAEGNVFNPTSLKRPRELSTERLIDRSVEAISMSGTRGSYELMKRKLSLGKHYVLVPPGVWNVLYEMYGGGPPLPRMVLPSESKEEIVRNGTQKGIISADDESVEVSSVMHDDSEVRYPEAIAKSVRVATHPWIIHCQICDPQQPYRRGDLGPMSIRVMVMPDQPLWRLFAEIVARLPIILSKSSDSNCEGRARLWRIASVNGKVPNAGSRFGPWTLLCKNPYAEIPISTSNYGKYKEQWQSYCDQHSIQSIGLLDGTRVMFEYVVPSKDGSFSWPREAAAKATQLRRIADEDAKFRMLLRGYNSEGKQSREPIMRKIVDAMDLTGRWYRGLIVNVESDAKSSGHNGSNGREDADAPKDASFRENTHVRIHFNDHHENHEEWIEVKSDRLAVAGRFTSNAYLASDTDGDAATETKSILPGSKKKDSNDSMSNDLSSHNAVCLFPSYGACGLINLGNTCYANSGWQCLSYMPLLRFYLLSGQYKISGDINRDNPLGTGGKILEEFADLMRVMWSGKFGARAPQRFRSVLTKCRPRYSGANQQDVPELLTDILDMLHEDANRVKKKPHVEALEDKFIEKTDLQRIGQEAWRRYLRRNRSVITDLCMGQLFNLVTCPECNHSSKNFDPFNVLSLPLPTVDEVIFRCLVVRRATTLNCPNTLLQVGGSSKRRPKSLNQLSPPSKELIFEEYAIPTSRLADLGDLKMKLQQLSGIPAKRLRLCKKEEIETGIGEKHSMTCLYTKVACLPDKEGPLLRLVNHTSSDDASSPTIATVVAFEATLQPRPETENSLHSNDKHAAETDNASTDDDTRSDTSSTQTTAGDDTDADWKFIEKMGEECLNVFGDENECVTFDTNPVPLAKYVSHCLWPKEAKDFVVGLRVDAIDRRNNWYPGSVVDLVEEETEEGGETVTKVKVHFDNFSAKWDEVYAIGNSRIRPLYSHATPRAKPTEFVVHHRSMEHKTKKFFLFGQSFYLQCHNEWSTARAGAHILAQASRFLELSHFKKSENGKKLTSVERKIAEKERDEARKTIAIIIEALIQSDKRYIVAAVESGKQARQSGRQPHFDATTMSDDLTAKLSEVLLFLPFDVRVTTADSPLGSNGEEVAFPFSLVRTIGNYMNARHSIVIHWREKTSAADSNSASKKHTGSRQLLYIPPFISPSKQNQKLLGAPGNDDLKRHPSSSHGGFHIGSCLAEFFKEQHLEATGCWRCPVCKEDREGKQSMALWNLPDFLVFNFKRFNASSRWSEKITTRVDFPITGLNMREWCDKNSPQSLQSSDEPFIYDLVGVVNHMGDIDTGHYIAACKATACSPDGNEEVAYNFNGSTTTTLESSEEESTSSGWRIGRSKEKDSSTKAASKAVSESAEPLWLKFDDELVEPVPPRNLVTEAAYVLFYKRRQMRPSNVAKYSSLD</sequence>
<dbReference type="Gene3D" id="3.30.2230.10">
    <property type="entry name" value="DUSP-like"/>
    <property type="match status" value="1"/>
</dbReference>
<feature type="compositionally biased region" description="Low complexity" evidence="1">
    <location>
        <begin position="51"/>
        <end position="78"/>
    </location>
</feature>
<evidence type="ECO:0000313" key="5">
    <source>
        <dbReference type="Proteomes" id="UP001224775"/>
    </source>
</evidence>
<dbReference type="InterPro" id="IPR001394">
    <property type="entry name" value="Peptidase_C19_UCH"/>
</dbReference>
<feature type="region of interest" description="Disordered" evidence="1">
    <location>
        <begin position="795"/>
        <end position="814"/>
    </location>
</feature>
<feature type="compositionally biased region" description="Gly residues" evidence="1">
    <location>
        <begin position="220"/>
        <end position="244"/>
    </location>
</feature>
<dbReference type="Pfam" id="PF06337">
    <property type="entry name" value="DUSP"/>
    <property type="match status" value="1"/>
</dbReference>
<feature type="compositionally biased region" description="Basic and acidic residues" evidence="1">
    <location>
        <begin position="795"/>
        <end position="804"/>
    </location>
</feature>
<feature type="compositionally biased region" description="Low complexity" evidence="1">
    <location>
        <begin position="263"/>
        <end position="280"/>
    </location>
</feature>
<dbReference type="CDD" id="cd20104">
    <property type="entry name" value="MBT_PHF20L1-like"/>
    <property type="match status" value="1"/>
</dbReference>
<keyword evidence="5" id="KW-1185">Reference proteome</keyword>
<feature type="compositionally biased region" description="Polar residues" evidence="1">
    <location>
        <begin position="355"/>
        <end position="366"/>
    </location>
</feature>
<dbReference type="PROSITE" id="PS00973">
    <property type="entry name" value="USP_2"/>
    <property type="match status" value="1"/>
</dbReference>
<gene>
    <name evidence="4" type="ORF">QTG54_008853</name>
</gene>
<feature type="compositionally biased region" description="Low complexity" evidence="1">
    <location>
        <begin position="114"/>
        <end position="154"/>
    </location>
</feature>
<evidence type="ECO:0000256" key="1">
    <source>
        <dbReference type="SAM" id="MobiDB-lite"/>
    </source>
</evidence>
<feature type="region of interest" description="Disordered" evidence="1">
    <location>
        <begin position="1"/>
        <end position="154"/>
    </location>
</feature>
<accession>A0AAD9DCJ1</accession>
<dbReference type="Proteomes" id="UP001224775">
    <property type="component" value="Unassembled WGS sequence"/>
</dbReference>
<dbReference type="InterPro" id="IPR018200">
    <property type="entry name" value="USP_CS"/>
</dbReference>
<evidence type="ECO:0000313" key="4">
    <source>
        <dbReference type="EMBL" id="KAK1740758.1"/>
    </source>
</evidence>